<evidence type="ECO:0000256" key="6">
    <source>
        <dbReference type="ARBA" id="ARBA00022801"/>
    </source>
</evidence>
<dbReference type="PROSITE" id="PS00132">
    <property type="entry name" value="CARBOXYPEPT_ZN_1"/>
    <property type="match status" value="1"/>
</dbReference>
<dbReference type="SMART" id="SM00631">
    <property type="entry name" value="Zn_pept"/>
    <property type="match status" value="1"/>
</dbReference>
<gene>
    <name evidence="12" type="ORF">MSPICULIGERA_LOCUS3861</name>
</gene>
<evidence type="ECO:0000256" key="4">
    <source>
        <dbReference type="ARBA" id="ARBA00022670"/>
    </source>
</evidence>
<evidence type="ECO:0000256" key="9">
    <source>
        <dbReference type="PROSITE-ProRule" id="PRU01379"/>
    </source>
</evidence>
<feature type="domain" description="Peptidase M14" evidence="11">
    <location>
        <begin position="1"/>
        <end position="291"/>
    </location>
</feature>
<evidence type="ECO:0000313" key="13">
    <source>
        <dbReference type="Proteomes" id="UP001177023"/>
    </source>
</evidence>
<dbReference type="CDD" id="cd03858">
    <property type="entry name" value="M14_CP_N-E_like"/>
    <property type="match status" value="1"/>
</dbReference>
<dbReference type="PROSITE" id="PS52035">
    <property type="entry name" value="PEPTIDASE_M14"/>
    <property type="match status" value="1"/>
</dbReference>
<keyword evidence="7" id="KW-0862">Zinc</keyword>
<dbReference type="InterPro" id="IPR057246">
    <property type="entry name" value="CARBOXYPEPT_ZN_1"/>
</dbReference>
<dbReference type="GO" id="GO:0016485">
    <property type="term" value="P:protein processing"/>
    <property type="evidence" value="ECO:0007669"/>
    <property type="project" value="TreeGrafter"/>
</dbReference>
<evidence type="ECO:0000256" key="8">
    <source>
        <dbReference type="ARBA" id="ARBA00023180"/>
    </source>
</evidence>
<comment type="caution">
    <text evidence="12">The sequence shown here is derived from an EMBL/GenBank/DDBJ whole genome shotgun (WGS) entry which is preliminary data.</text>
</comment>
<reference evidence="12" key="1">
    <citation type="submission" date="2023-06" db="EMBL/GenBank/DDBJ databases">
        <authorList>
            <person name="Delattre M."/>
        </authorList>
    </citation>
    <scope>NUCLEOTIDE SEQUENCE</scope>
    <source>
        <strain evidence="12">AF72</strain>
    </source>
</reference>
<dbReference type="InterPro" id="IPR008969">
    <property type="entry name" value="CarboxyPept-like_regulatory"/>
</dbReference>
<dbReference type="Gene3D" id="2.60.40.1120">
    <property type="entry name" value="Carboxypeptidase-like, regulatory domain"/>
    <property type="match status" value="1"/>
</dbReference>
<evidence type="ECO:0000256" key="2">
    <source>
        <dbReference type="ARBA" id="ARBA00005988"/>
    </source>
</evidence>
<evidence type="ECO:0000256" key="1">
    <source>
        <dbReference type="ARBA" id="ARBA00001947"/>
    </source>
</evidence>
<comment type="similarity">
    <text evidence="2 9">Belongs to the peptidase M14 family.</text>
</comment>
<keyword evidence="13" id="KW-1185">Reference proteome</keyword>
<dbReference type="InterPro" id="IPR000834">
    <property type="entry name" value="Peptidase_M14"/>
</dbReference>
<dbReference type="GO" id="GO:0008270">
    <property type="term" value="F:zinc ion binding"/>
    <property type="evidence" value="ECO:0007669"/>
    <property type="project" value="InterPro"/>
</dbReference>
<evidence type="ECO:0000256" key="10">
    <source>
        <dbReference type="SAM" id="Phobius"/>
    </source>
</evidence>
<comment type="cofactor">
    <cofactor evidence="1">
        <name>Zn(2+)</name>
        <dbReference type="ChEBI" id="CHEBI:29105"/>
    </cofactor>
</comment>
<name>A0AA36FSB5_9BILA</name>
<keyword evidence="10" id="KW-0812">Transmembrane</keyword>
<dbReference type="FunFam" id="3.40.630.10:FF:000020">
    <property type="entry name" value="Carboxypeptidase D"/>
    <property type="match status" value="1"/>
</dbReference>
<evidence type="ECO:0000259" key="11">
    <source>
        <dbReference type="PROSITE" id="PS52035"/>
    </source>
</evidence>
<proteinExistence type="inferred from homology"/>
<dbReference type="EMBL" id="CATQJA010001010">
    <property type="protein sequence ID" value="CAJ0565209.1"/>
    <property type="molecule type" value="Genomic_DNA"/>
</dbReference>
<organism evidence="12 13">
    <name type="scientific">Mesorhabditis spiculigera</name>
    <dbReference type="NCBI Taxonomy" id="96644"/>
    <lineage>
        <taxon>Eukaryota</taxon>
        <taxon>Metazoa</taxon>
        <taxon>Ecdysozoa</taxon>
        <taxon>Nematoda</taxon>
        <taxon>Chromadorea</taxon>
        <taxon>Rhabditida</taxon>
        <taxon>Rhabditina</taxon>
        <taxon>Rhabditomorpha</taxon>
        <taxon>Rhabditoidea</taxon>
        <taxon>Rhabditidae</taxon>
        <taxon>Mesorhabditinae</taxon>
        <taxon>Mesorhabditis</taxon>
    </lineage>
</organism>
<dbReference type="PRINTS" id="PR00765">
    <property type="entry name" value="CRBOXYPTASEA"/>
</dbReference>
<dbReference type="SUPFAM" id="SSF49464">
    <property type="entry name" value="Carboxypeptidase regulatory domain-like"/>
    <property type="match status" value="1"/>
</dbReference>
<feature type="transmembrane region" description="Helical" evidence="10">
    <location>
        <begin position="844"/>
        <end position="864"/>
    </location>
</feature>
<dbReference type="InterPro" id="IPR057247">
    <property type="entry name" value="CARBOXYPEPT_ZN_2"/>
</dbReference>
<dbReference type="PANTHER" id="PTHR11532:SF62">
    <property type="entry name" value="CARBOXYPEPTIDASE D"/>
    <property type="match status" value="1"/>
</dbReference>
<keyword evidence="8" id="KW-0325">Glycoprotein</keyword>
<dbReference type="GO" id="GO:0006518">
    <property type="term" value="P:peptide metabolic process"/>
    <property type="evidence" value="ECO:0007669"/>
    <property type="project" value="TreeGrafter"/>
</dbReference>
<dbReference type="Pfam" id="PF13620">
    <property type="entry name" value="CarboxypepD_reg"/>
    <property type="match status" value="1"/>
</dbReference>
<feature type="active site" description="Proton donor/acceptor" evidence="9">
    <location>
        <position position="261"/>
    </location>
</feature>
<evidence type="ECO:0000256" key="7">
    <source>
        <dbReference type="ARBA" id="ARBA00022833"/>
    </source>
</evidence>
<dbReference type="GO" id="GO:0005615">
    <property type="term" value="C:extracellular space"/>
    <property type="evidence" value="ECO:0007669"/>
    <property type="project" value="TreeGrafter"/>
</dbReference>
<dbReference type="InterPro" id="IPR050753">
    <property type="entry name" value="Peptidase_M14_domain"/>
</dbReference>
<protein>
    <recommendedName>
        <fullName evidence="11">Peptidase M14 domain-containing protein</fullName>
    </recommendedName>
</protein>
<keyword evidence="10" id="KW-0472">Membrane</keyword>
<keyword evidence="4" id="KW-0645">Protease</keyword>
<accession>A0AA36FSB5</accession>
<dbReference type="SUPFAM" id="SSF53187">
    <property type="entry name" value="Zn-dependent exopeptidases"/>
    <property type="match status" value="1"/>
</dbReference>
<dbReference type="PANTHER" id="PTHR11532">
    <property type="entry name" value="PROTEASE M14 CARBOXYPEPTIDASE"/>
    <property type="match status" value="1"/>
</dbReference>
<evidence type="ECO:0000256" key="3">
    <source>
        <dbReference type="ARBA" id="ARBA00022645"/>
    </source>
</evidence>
<evidence type="ECO:0000313" key="12">
    <source>
        <dbReference type="EMBL" id="CAJ0565209.1"/>
    </source>
</evidence>
<keyword evidence="6" id="KW-0378">Hydrolase</keyword>
<sequence>MTAFLKKTALNYPDITYLYSAGKSVEGRDLWVLIVSDKPREHELLEPEVKIVANMHGNEVVGREACIYLIDIFTRNYGKNEWITRYINDTRLHLMLSMNPDGHEKGIAGDRMGYTGRENAHGIDLNRNFPAQYPEHIEMSGGKEPEPETVAVMKWLQQYPFVLSTNLHGGSLVANYPWDDSVTGRDGEYTPTKDDVLFVGLAYRYARAHPNMWKTGRRCGLQVDGDTFLNGITNGAGWYHLAGGMQDWQYMHTNSLEITIEMGCFKFPSNDMLPKLWSDHEYALLSFLEMAHIGVKGVVKDEYGKPVANATVSVENGKEMKTTSDGEYWRILAPGDHEMRLVINGTLLVKNITLAACGKNEDSKPIIRRGRGSVRIAIVGVNEKASKILRQMAADSCTDETYLADDLSLIIVPDGINLQNKARIIHDEYPAAVLAVADGTLESVVYSAGEKVPKIFHKEALERSLNKELGGGVKCAESNHPLLSSEVAKLLDDLQVPAAFQVGVGLGCDADAVQKQGAAVAGIAKMLEKILTRDAVSEFSIRPSVSPADHFSASEAMQATSAAIPVLEDERGCSKRVDLPNLRMTQMGTGLPPYTLVMAIEKKTEALVYEMASSFCDSGAADVQNILKRSTLLFMPEIPHTQLSCHDYATLVPFEQLLATVVGLLPEIDLIMMFGTGGMKVRYINQTSSIAGTIAEKYKSLHNHMGGKTDICSGIPSERDTIKQFSWDDSVEWRKTDTMLVQTGCCYENGGESKLWAENEPAIVGSLLARTRGMLVHTDARRGSIIDSVGKERELVKGSIFIPLANGRYVFRLKKDGEFWTDVSAEISDAIPFHIREIGARGGMNLALIAMFALVLLLICCFIVRGRFVGFFNRKGLFPGGRGRDGFERIPLYEQDDDDEDTVVDMHKL</sequence>
<evidence type="ECO:0000256" key="5">
    <source>
        <dbReference type="ARBA" id="ARBA00022723"/>
    </source>
</evidence>
<keyword evidence="10" id="KW-1133">Transmembrane helix</keyword>
<dbReference type="Gene3D" id="3.40.630.10">
    <property type="entry name" value="Zn peptidases"/>
    <property type="match status" value="1"/>
</dbReference>
<keyword evidence="3" id="KW-0121">Carboxypeptidase</keyword>
<dbReference type="AlphaFoldDB" id="A0AA36FSB5"/>
<dbReference type="CDD" id="cd11308">
    <property type="entry name" value="Peptidase_M14NE-CP-C_like"/>
    <property type="match status" value="1"/>
</dbReference>
<dbReference type="Pfam" id="PF00246">
    <property type="entry name" value="Peptidase_M14"/>
    <property type="match status" value="1"/>
</dbReference>
<dbReference type="GO" id="GO:0004181">
    <property type="term" value="F:metallocarboxypeptidase activity"/>
    <property type="evidence" value="ECO:0007669"/>
    <property type="project" value="InterPro"/>
</dbReference>
<feature type="non-terminal residue" evidence="12">
    <location>
        <position position="909"/>
    </location>
</feature>
<dbReference type="Proteomes" id="UP001177023">
    <property type="component" value="Unassembled WGS sequence"/>
</dbReference>
<keyword evidence="5" id="KW-0479">Metal-binding</keyword>
<dbReference type="PROSITE" id="PS00133">
    <property type="entry name" value="CARBOXYPEPT_ZN_2"/>
    <property type="match status" value="1"/>
</dbReference>